<protein>
    <submittedName>
        <fullName evidence="1">Uncharacterized protein</fullName>
    </submittedName>
</protein>
<dbReference type="EMBL" id="GBRH01276083">
    <property type="protein sequence ID" value="JAD21812.1"/>
    <property type="molecule type" value="Transcribed_RNA"/>
</dbReference>
<sequence length="113" mass="12688">MTMLHWRMSYTVREFLKYCKEDSSSISPHATNPTHSGVTRWRSVSWLCCNRFSLSSRTMAPTRAASRSTTLRSTSLILAPVSLVPSFPLIATQSLERVTFEATCVIQKDATSL</sequence>
<accession>A0A0A8YF46</accession>
<reference evidence="1" key="1">
    <citation type="submission" date="2014-09" db="EMBL/GenBank/DDBJ databases">
        <authorList>
            <person name="Magalhaes I.L.F."/>
            <person name="Oliveira U."/>
            <person name="Santos F.R."/>
            <person name="Vidigal T.H.D.A."/>
            <person name="Brescovit A.D."/>
            <person name="Santos A.J."/>
        </authorList>
    </citation>
    <scope>NUCLEOTIDE SEQUENCE</scope>
    <source>
        <tissue evidence="1">Shoot tissue taken approximately 20 cm above the soil surface</tissue>
    </source>
</reference>
<proteinExistence type="predicted"/>
<dbReference type="AlphaFoldDB" id="A0A0A8YF46"/>
<evidence type="ECO:0000313" key="1">
    <source>
        <dbReference type="EMBL" id="JAD21812.1"/>
    </source>
</evidence>
<reference evidence="1" key="2">
    <citation type="journal article" date="2015" name="Data Brief">
        <title>Shoot transcriptome of the giant reed, Arundo donax.</title>
        <authorList>
            <person name="Barrero R.A."/>
            <person name="Guerrero F.D."/>
            <person name="Moolhuijzen P."/>
            <person name="Goolsby J.A."/>
            <person name="Tidwell J."/>
            <person name="Bellgard S.E."/>
            <person name="Bellgard M.I."/>
        </authorList>
    </citation>
    <scope>NUCLEOTIDE SEQUENCE</scope>
    <source>
        <tissue evidence="1">Shoot tissue taken approximately 20 cm above the soil surface</tissue>
    </source>
</reference>
<organism evidence="1">
    <name type="scientific">Arundo donax</name>
    <name type="common">Giant reed</name>
    <name type="synonym">Donax arundinaceus</name>
    <dbReference type="NCBI Taxonomy" id="35708"/>
    <lineage>
        <taxon>Eukaryota</taxon>
        <taxon>Viridiplantae</taxon>
        <taxon>Streptophyta</taxon>
        <taxon>Embryophyta</taxon>
        <taxon>Tracheophyta</taxon>
        <taxon>Spermatophyta</taxon>
        <taxon>Magnoliopsida</taxon>
        <taxon>Liliopsida</taxon>
        <taxon>Poales</taxon>
        <taxon>Poaceae</taxon>
        <taxon>PACMAD clade</taxon>
        <taxon>Arundinoideae</taxon>
        <taxon>Arundineae</taxon>
        <taxon>Arundo</taxon>
    </lineage>
</organism>
<name>A0A0A8YF46_ARUDO</name>